<dbReference type="InterPro" id="IPR014971">
    <property type="entry name" value="KGK"/>
</dbReference>
<evidence type="ECO:0008006" key="3">
    <source>
        <dbReference type="Google" id="ProtNLM"/>
    </source>
</evidence>
<dbReference type="Proteomes" id="UP000217507">
    <property type="component" value="Chromosome"/>
</dbReference>
<proteinExistence type="predicted"/>
<evidence type="ECO:0000313" key="2">
    <source>
        <dbReference type="Proteomes" id="UP000217507"/>
    </source>
</evidence>
<dbReference type="Pfam" id="PF08872">
    <property type="entry name" value="KGK"/>
    <property type="match status" value="1"/>
</dbReference>
<dbReference type="EMBL" id="AP018216">
    <property type="protein sequence ID" value="BAY71989.1"/>
    <property type="molecule type" value="Genomic_DNA"/>
</dbReference>
<protein>
    <recommendedName>
        <fullName evidence="3">KGK family protein</fullName>
    </recommendedName>
</protein>
<gene>
    <name evidence="1" type="ORF">NIES23_48130</name>
</gene>
<name>A0A1Z4KSQ4_ANAVA</name>
<evidence type="ECO:0000313" key="1">
    <source>
        <dbReference type="EMBL" id="BAY71989.1"/>
    </source>
</evidence>
<accession>A0A1Z4KSQ4</accession>
<dbReference type="AlphaFoldDB" id="A0A1Z4KSQ4"/>
<organism evidence="1 2">
    <name type="scientific">Trichormus variabilis NIES-23</name>
    <dbReference type="NCBI Taxonomy" id="1973479"/>
    <lineage>
        <taxon>Bacteria</taxon>
        <taxon>Bacillati</taxon>
        <taxon>Cyanobacteriota</taxon>
        <taxon>Cyanophyceae</taxon>
        <taxon>Nostocales</taxon>
        <taxon>Nostocaceae</taxon>
        <taxon>Trichormus</taxon>
    </lineage>
</organism>
<reference evidence="1 2" key="1">
    <citation type="submission" date="2017-06" db="EMBL/GenBank/DDBJ databases">
        <title>Genome sequencing of cyanobaciteial culture collection at National Institute for Environmental Studies (NIES).</title>
        <authorList>
            <person name="Hirose Y."/>
            <person name="Shimura Y."/>
            <person name="Fujisawa T."/>
            <person name="Nakamura Y."/>
            <person name="Kawachi M."/>
        </authorList>
    </citation>
    <scope>NUCLEOTIDE SEQUENCE [LARGE SCALE GENOMIC DNA]</scope>
    <source>
        <strain evidence="1 2">NIES-23</strain>
    </source>
</reference>
<sequence length="113" mass="13114">MDNRKILLDSDDVILIGYDAFKVSRLKELIVGQIRSKWDKGTYNQATQKFDGYVRDLLRNISLGDNQYIPIKEIEYKLSIQCQVLKVGNKSWKTGQININIFVISDYKKPDIT</sequence>